<name>A0AA35K7J7_9SAUR</name>
<dbReference type="GO" id="GO:0002088">
    <property type="term" value="P:lens development in camera-type eye"/>
    <property type="evidence" value="ECO:0007669"/>
    <property type="project" value="TreeGrafter"/>
</dbReference>
<accession>A0AA35K7J7</accession>
<dbReference type="GO" id="GO:0030154">
    <property type="term" value="P:cell differentiation"/>
    <property type="evidence" value="ECO:0007669"/>
    <property type="project" value="TreeGrafter"/>
</dbReference>
<dbReference type="PANTHER" id="PTHR23039:SF5">
    <property type="entry name" value="ACTIN REMODELING REGULATOR NHS"/>
    <property type="match status" value="1"/>
</dbReference>
<evidence type="ECO:0000256" key="1">
    <source>
        <dbReference type="SAM" id="MobiDB-lite"/>
    </source>
</evidence>
<sequence>MPFAKRIVEPQWLCRRQPIASVLDEGAGGEPPPPPAPPQPGSSPREEPGEAAAASAATDEPEEEAAGLAVVLPADGQEKEAAALMVLDLCSLSNVALSRILRQLSDVARHACALFQEIEGEIQITQRRVRALHGRIGGVQGVIHSLDPKQEAVRKWNLFLSLSLSVYRALDAPLSFLRSPWCDLSGGSP</sequence>
<gene>
    <name evidence="2" type="ORF">PODLI_1B042418</name>
</gene>
<evidence type="ECO:0000313" key="2">
    <source>
        <dbReference type="EMBL" id="CAI5772287.1"/>
    </source>
</evidence>
<dbReference type="AlphaFoldDB" id="A0AA35K7J7"/>
<dbReference type="PANTHER" id="PTHR23039">
    <property type="entry name" value="NANCE-HORAN SYNDROME PROTEIN"/>
    <property type="match status" value="1"/>
</dbReference>
<dbReference type="EMBL" id="OX395129">
    <property type="protein sequence ID" value="CAI5772287.1"/>
    <property type="molecule type" value="Genomic_DNA"/>
</dbReference>
<dbReference type="Proteomes" id="UP001178461">
    <property type="component" value="Chromosome 4"/>
</dbReference>
<proteinExistence type="predicted"/>
<dbReference type="Gene3D" id="1.20.5.340">
    <property type="match status" value="1"/>
</dbReference>
<feature type="compositionally biased region" description="Pro residues" evidence="1">
    <location>
        <begin position="30"/>
        <end position="41"/>
    </location>
</feature>
<reference evidence="2" key="1">
    <citation type="submission" date="2022-12" db="EMBL/GenBank/DDBJ databases">
        <authorList>
            <person name="Alioto T."/>
            <person name="Alioto T."/>
            <person name="Gomez Garrido J."/>
        </authorList>
    </citation>
    <scope>NUCLEOTIDE SEQUENCE</scope>
</reference>
<organism evidence="2 3">
    <name type="scientific">Podarcis lilfordi</name>
    <name type="common">Lilford's wall lizard</name>
    <dbReference type="NCBI Taxonomy" id="74358"/>
    <lineage>
        <taxon>Eukaryota</taxon>
        <taxon>Metazoa</taxon>
        <taxon>Chordata</taxon>
        <taxon>Craniata</taxon>
        <taxon>Vertebrata</taxon>
        <taxon>Euteleostomi</taxon>
        <taxon>Lepidosauria</taxon>
        <taxon>Squamata</taxon>
        <taxon>Bifurcata</taxon>
        <taxon>Unidentata</taxon>
        <taxon>Episquamata</taxon>
        <taxon>Laterata</taxon>
        <taxon>Lacertibaenia</taxon>
        <taxon>Lacertidae</taxon>
        <taxon>Podarcis</taxon>
    </lineage>
</organism>
<evidence type="ECO:0000313" key="3">
    <source>
        <dbReference type="Proteomes" id="UP001178461"/>
    </source>
</evidence>
<feature type="region of interest" description="Disordered" evidence="1">
    <location>
        <begin position="19"/>
        <end position="63"/>
    </location>
</feature>
<keyword evidence="3" id="KW-1185">Reference proteome</keyword>
<protein>
    <submittedName>
        <fullName evidence="2">Uncharacterized protein</fullName>
    </submittedName>
</protein>